<feature type="region of interest" description="Disordered" evidence="3">
    <location>
        <begin position="268"/>
        <end position="293"/>
    </location>
</feature>
<dbReference type="GO" id="GO:0004252">
    <property type="term" value="F:serine-type endopeptidase activity"/>
    <property type="evidence" value="ECO:0007669"/>
    <property type="project" value="InterPro"/>
</dbReference>
<dbReference type="EMBL" id="JRHA01000002">
    <property type="protein sequence ID" value="PQK10033.1"/>
    <property type="molecule type" value="Genomic_DNA"/>
</dbReference>
<dbReference type="Gene3D" id="2.40.10.10">
    <property type="entry name" value="Trypsin-like serine proteases"/>
    <property type="match status" value="1"/>
</dbReference>
<proteinExistence type="inferred from homology"/>
<comment type="caution">
    <text evidence="5">The sequence shown here is derived from an EMBL/GenBank/DDBJ whole genome shotgun (WGS) entry which is preliminary data.</text>
</comment>
<evidence type="ECO:0000313" key="6">
    <source>
        <dbReference type="Proteomes" id="UP000237441"/>
    </source>
</evidence>
<organism evidence="5 6">
    <name type="scientific">Beauveria bassiana</name>
    <name type="common">White muscardine disease fungus</name>
    <name type="synonym">Tritirachium shiotae</name>
    <dbReference type="NCBI Taxonomy" id="176275"/>
    <lineage>
        <taxon>Eukaryota</taxon>
        <taxon>Fungi</taxon>
        <taxon>Dikarya</taxon>
        <taxon>Ascomycota</taxon>
        <taxon>Pezizomycotina</taxon>
        <taxon>Sordariomycetes</taxon>
        <taxon>Hypocreomycetidae</taxon>
        <taxon>Hypocreales</taxon>
        <taxon>Cordycipitaceae</taxon>
        <taxon>Beauveria</taxon>
    </lineage>
</organism>
<dbReference type="InterPro" id="IPR001254">
    <property type="entry name" value="Trypsin_dom"/>
</dbReference>
<dbReference type="InterPro" id="IPR043504">
    <property type="entry name" value="Peptidase_S1_PA_chymotrypsin"/>
</dbReference>
<evidence type="ECO:0000256" key="1">
    <source>
        <dbReference type="ARBA" id="ARBA00007664"/>
    </source>
</evidence>
<evidence type="ECO:0000259" key="4">
    <source>
        <dbReference type="PROSITE" id="PS50240"/>
    </source>
</evidence>
<dbReference type="Pfam" id="PF00089">
    <property type="entry name" value="Trypsin"/>
    <property type="match status" value="1"/>
</dbReference>
<dbReference type="PANTHER" id="PTHR24276:SF98">
    <property type="entry name" value="FI18310P1-RELATED"/>
    <property type="match status" value="1"/>
</dbReference>
<dbReference type="PRINTS" id="PR00722">
    <property type="entry name" value="CHYMOTRYPSIN"/>
</dbReference>
<dbReference type="GO" id="GO:0006508">
    <property type="term" value="P:proteolysis"/>
    <property type="evidence" value="ECO:0007669"/>
    <property type="project" value="InterPro"/>
</dbReference>
<gene>
    <name evidence="5" type="ORF">BB8028_0002g03570</name>
</gene>
<accession>A0A2S7Y285</accession>
<reference evidence="5 6" key="1">
    <citation type="submission" date="2016-07" db="EMBL/GenBank/DDBJ databases">
        <title>Comparative genomics of the entomopathogenic fungus Beauveria bassiana.</title>
        <authorList>
            <person name="Valero Jimenez C.A."/>
            <person name="Zwaan B.J."/>
            <person name="Van Kan J.A."/>
            <person name="Takken W."/>
            <person name="Debets A.J."/>
            <person name="Schoustra S.E."/>
            <person name="Koenraadt C.J."/>
        </authorList>
    </citation>
    <scope>NUCLEOTIDE SEQUENCE [LARGE SCALE GENOMIC DNA]</scope>
    <source>
        <strain evidence="5 6">ARSEF 8028</strain>
    </source>
</reference>
<evidence type="ECO:0000256" key="2">
    <source>
        <dbReference type="ARBA" id="ARBA00023157"/>
    </source>
</evidence>
<dbReference type="SMART" id="SM00020">
    <property type="entry name" value="Tryp_SPc"/>
    <property type="match status" value="1"/>
</dbReference>
<dbReference type="InterPro" id="IPR018114">
    <property type="entry name" value="TRYPSIN_HIS"/>
</dbReference>
<dbReference type="SUPFAM" id="SSF50494">
    <property type="entry name" value="Trypsin-like serine proteases"/>
    <property type="match status" value="1"/>
</dbReference>
<dbReference type="OrthoDB" id="4864390at2759"/>
<protein>
    <recommendedName>
        <fullName evidence="4">Peptidase S1 domain-containing protein</fullName>
    </recommendedName>
</protein>
<dbReference type="PROSITE" id="PS50240">
    <property type="entry name" value="TRYPSIN_DOM"/>
    <property type="match status" value="1"/>
</dbReference>
<dbReference type="PANTHER" id="PTHR24276">
    <property type="entry name" value="POLYSERASE-RELATED"/>
    <property type="match status" value="1"/>
</dbReference>
<evidence type="ECO:0000256" key="3">
    <source>
        <dbReference type="SAM" id="MobiDB-lite"/>
    </source>
</evidence>
<dbReference type="InterPro" id="IPR050430">
    <property type="entry name" value="Peptidase_S1"/>
</dbReference>
<dbReference type="CDD" id="cd00190">
    <property type="entry name" value="Tryp_SPc"/>
    <property type="match status" value="1"/>
</dbReference>
<keyword evidence="2" id="KW-1015">Disulfide bond</keyword>
<name>A0A2S7Y285_BEABA</name>
<dbReference type="InterPro" id="IPR009003">
    <property type="entry name" value="Peptidase_S1_PA"/>
</dbReference>
<dbReference type="AlphaFoldDB" id="A0A2S7Y285"/>
<comment type="similarity">
    <text evidence="1">Belongs to the peptidase S1 family.</text>
</comment>
<dbReference type="Proteomes" id="UP000237441">
    <property type="component" value="Unassembled WGS sequence"/>
</dbReference>
<dbReference type="InterPro" id="IPR001314">
    <property type="entry name" value="Peptidase_S1A"/>
</dbReference>
<sequence length="293" mass="30715">MQSKAAISLTVALSAFSAAAVTIEEELSVEKMPRMANFHLLLALLVLKSSNGICGGTLLDSTTVLTAAHCLAGTVSVRAGSLRHDSGGVEAKVANRTSHPEYLLSEYDKTKPYANNDIGIIKLASPIKKSDKIDYASLPADGSDAMVGSTGTVAGWGVQEADWTFAGDVAEENLAKVTLPVHAREVCDKLEPSVKGRDTVLCIGGNGKSACRYDSGGGFFDDTTGQVVGVASWGIVDKEWLMCNNAPMIYTRVGSYVSFIKQHLEGADAAANPDPAPAPAQNTTTPDQGPRAK</sequence>
<feature type="domain" description="Peptidase S1" evidence="4">
    <location>
        <begin position="21"/>
        <end position="265"/>
    </location>
</feature>
<dbReference type="PROSITE" id="PS00134">
    <property type="entry name" value="TRYPSIN_HIS"/>
    <property type="match status" value="1"/>
</dbReference>
<evidence type="ECO:0000313" key="5">
    <source>
        <dbReference type="EMBL" id="PQK10033.1"/>
    </source>
</evidence>